<feature type="transmembrane region" description="Helical" evidence="7">
    <location>
        <begin position="469"/>
        <end position="486"/>
    </location>
</feature>
<keyword evidence="7" id="KW-1133">Transmembrane helix</keyword>
<dbReference type="GO" id="GO:0004252">
    <property type="term" value="F:serine-type endopeptidase activity"/>
    <property type="evidence" value="ECO:0007669"/>
    <property type="project" value="UniProtKB-UniRule"/>
</dbReference>
<gene>
    <name evidence="9" type="ORF">F8M41_016513</name>
</gene>
<dbReference type="InterPro" id="IPR015500">
    <property type="entry name" value="Peptidase_S8_subtilisin-rel"/>
</dbReference>
<dbReference type="PANTHER" id="PTHR43806">
    <property type="entry name" value="PEPTIDASE S8"/>
    <property type="match status" value="1"/>
</dbReference>
<evidence type="ECO:0000256" key="5">
    <source>
        <dbReference type="PROSITE-ProRule" id="PRU01240"/>
    </source>
</evidence>
<dbReference type="PROSITE" id="PS00136">
    <property type="entry name" value="SUBTILASE_ASP"/>
    <property type="match status" value="1"/>
</dbReference>
<keyword evidence="7" id="KW-0472">Membrane</keyword>
<dbReference type="PROSITE" id="PS00138">
    <property type="entry name" value="SUBTILASE_SER"/>
    <property type="match status" value="1"/>
</dbReference>
<organism evidence="9 10">
    <name type="scientific">Gigaspora margarita</name>
    <dbReference type="NCBI Taxonomy" id="4874"/>
    <lineage>
        <taxon>Eukaryota</taxon>
        <taxon>Fungi</taxon>
        <taxon>Fungi incertae sedis</taxon>
        <taxon>Mucoromycota</taxon>
        <taxon>Glomeromycotina</taxon>
        <taxon>Glomeromycetes</taxon>
        <taxon>Diversisporales</taxon>
        <taxon>Gigasporaceae</taxon>
        <taxon>Gigaspora</taxon>
    </lineage>
</organism>
<keyword evidence="7" id="KW-0812">Transmembrane</keyword>
<dbReference type="FunFam" id="3.40.50.200:FF:000007">
    <property type="entry name" value="Subtilisin-like serine protease"/>
    <property type="match status" value="1"/>
</dbReference>
<dbReference type="Proteomes" id="UP000439903">
    <property type="component" value="Unassembled WGS sequence"/>
</dbReference>
<dbReference type="GO" id="GO:0005615">
    <property type="term" value="C:extracellular space"/>
    <property type="evidence" value="ECO:0007669"/>
    <property type="project" value="TreeGrafter"/>
</dbReference>
<evidence type="ECO:0000256" key="6">
    <source>
        <dbReference type="RuleBase" id="RU003355"/>
    </source>
</evidence>
<feature type="active site" description="Charge relay system" evidence="5">
    <location>
        <position position="222"/>
    </location>
</feature>
<evidence type="ECO:0000256" key="1">
    <source>
        <dbReference type="ARBA" id="ARBA00011073"/>
    </source>
</evidence>
<dbReference type="InterPro" id="IPR023828">
    <property type="entry name" value="Peptidase_S8_Ser-AS"/>
</dbReference>
<dbReference type="InterPro" id="IPR000209">
    <property type="entry name" value="Peptidase_S8/S53_dom"/>
</dbReference>
<evidence type="ECO:0000313" key="9">
    <source>
        <dbReference type="EMBL" id="KAF0519659.1"/>
    </source>
</evidence>
<dbReference type="PRINTS" id="PR00723">
    <property type="entry name" value="SUBTILISIN"/>
</dbReference>
<reference evidence="9 10" key="1">
    <citation type="journal article" date="2019" name="Environ. Microbiol.">
        <title>At the nexus of three kingdoms: the genome of the mycorrhizal fungus Gigaspora margarita provides insights into plant, endobacterial and fungal interactions.</title>
        <authorList>
            <person name="Venice F."/>
            <person name="Ghignone S."/>
            <person name="Salvioli di Fossalunga A."/>
            <person name="Amselem J."/>
            <person name="Novero M."/>
            <person name="Xianan X."/>
            <person name="Sedzielewska Toro K."/>
            <person name="Morin E."/>
            <person name="Lipzen A."/>
            <person name="Grigoriev I.V."/>
            <person name="Henrissat B."/>
            <person name="Martin F.M."/>
            <person name="Bonfante P."/>
        </authorList>
    </citation>
    <scope>NUCLEOTIDE SEQUENCE [LARGE SCALE GENOMIC DNA]</scope>
    <source>
        <strain evidence="9 10">BEG34</strain>
    </source>
</reference>
<dbReference type="PROSITE" id="PS51892">
    <property type="entry name" value="SUBTILASE"/>
    <property type="match status" value="1"/>
</dbReference>
<comment type="caution">
    <text evidence="9">The sequence shown here is derived from an EMBL/GenBank/DDBJ whole genome shotgun (WGS) entry which is preliminary data.</text>
</comment>
<evidence type="ECO:0000313" key="10">
    <source>
        <dbReference type="Proteomes" id="UP000439903"/>
    </source>
</evidence>
<name>A0A8H4APF8_GIGMA</name>
<proteinExistence type="inferred from homology"/>
<protein>
    <submittedName>
        <fullName evidence="9">Subtilisin-like protein</fullName>
    </submittedName>
</protein>
<feature type="domain" description="Peptidase S8/S53" evidence="8">
    <location>
        <begin position="183"/>
        <end position="407"/>
    </location>
</feature>
<dbReference type="Gene3D" id="3.40.50.200">
    <property type="entry name" value="Peptidase S8/S53 domain"/>
    <property type="match status" value="1"/>
</dbReference>
<sequence>MFSQDMKIFSLILFVASHVSISTIFAFSQNNNSIQNDNQQQQYFLIFQSPPSQELLKNLSSQYSNVGELITFNENLHFLPGEFDNEFIETFKDYNESEENSLNNKSHWIVAENGIVRALDNEVSDDYVSDNFDFQKFNQGIFENKKSNDYVQHSVQSWGLDRINQLTPSLSKTFSYPESAGYGVDVYVVDTGIDIDHPEFEGRASWGITTTKRNTDKDENGHGTFVAGFIIGGKTYGVAKRVNLIAVKSLDDEGTGSVQSVLYGLQYVIQSHLAKGGKGKTIVNLSLGSEYNRALNLAVNELVKHGIIITVAAGNGYEGKGADACRVSPASARTAITVGSITPTDYISRFSNYGECVNIFAPGQGILSSYPFPSNGSLIKSGTSIACPYVSGVISLILSELKPQQMSLLSIKSSNARLMYILNLLEKLATNNGISGLNGTLSPNMLVYNQVQKLTDIESAGSLFISKNFWSWLLIFCVLYLILKVFKTGLSKNF</sequence>
<comment type="similarity">
    <text evidence="1 5 6">Belongs to the peptidase S8 family.</text>
</comment>
<evidence type="ECO:0000256" key="4">
    <source>
        <dbReference type="ARBA" id="ARBA00022825"/>
    </source>
</evidence>
<dbReference type="InterPro" id="IPR050131">
    <property type="entry name" value="Peptidase_S8_subtilisin-like"/>
</dbReference>
<accession>A0A8H4APF8</accession>
<dbReference type="EMBL" id="WTPW01000360">
    <property type="protein sequence ID" value="KAF0519659.1"/>
    <property type="molecule type" value="Genomic_DNA"/>
</dbReference>
<evidence type="ECO:0000259" key="8">
    <source>
        <dbReference type="Pfam" id="PF00082"/>
    </source>
</evidence>
<dbReference type="CDD" id="cd04077">
    <property type="entry name" value="Peptidases_S8_PCSK9_ProteinaseK_like"/>
    <property type="match status" value="1"/>
</dbReference>
<evidence type="ECO:0000256" key="3">
    <source>
        <dbReference type="ARBA" id="ARBA00022801"/>
    </source>
</evidence>
<feature type="active site" description="Charge relay system" evidence="5">
    <location>
        <position position="384"/>
    </location>
</feature>
<keyword evidence="4 5" id="KW-0720">Serine protease</keyword>
<dbReference type="InterPro" id="IPR036852">
    <property type="entry name" value="Peptidase_S8/S53_dom_sf"/>
</dbReference>
<keyword evidence="10" id="KW-1185">Reference proteome</keyword>
<dbReference type="GO" id="GO:0006508">
    <property type="term" value="P:proteolysis"/>
    <property type="evidence" value="ECO:0007669"/>
    <property type="project" value="UniProtKB-KW"/>
</dbReference>
<dbReference type="SUPFAM" id="SSF52743">
    <property type="entry name" value="Subtilisin-like"/>
    <property type="match status" value="1"/>
</dbReference>
<evidence type="ECO:0000256" key="2">
    <source>
        <dbReference type="ARBA" id="ARBA00022670"/>
    </source>
</evidence>
<dbReference type="AlphaFoldDB" id="A0A8H4APF8"/>
<keyword evidence="3 5" id="KW-0378">Hydrolase</keyword>
<dbReference type="PANTHER" id="PTHR43806:SF11">
    <property type="entry name" value="CEREVISIN-RELATED"/>
    <property type="match status" value="1"/>
</dbReference>
<evidence type="ECO:0000256" key="7">
    <source>
        <dbReference type="SAM" id="Phobius"/>
    </source>
</evidence>
<feature type="active site" description="Charge relay system" evidence="5">
    <location>
        <position position="190"/>
    </location>
</feature>
<keyword evidence="2 5" id="KW-0645">Protease</keyword>
<dbReference type="OrthoDB" id="206201at2759"/>
<dbReference type="InterPro" id="IPR034193">
    <property type="entry name" value="PCSK9_ProteinaseK-like"/>
</dbReference>
<dbReference type="InterPro" id="IPR023827">
    <property type="entry name" value="Peptidase_S8_Asp-AS"/>
</dbReference>
<dbReference type="Pfam" id="PF00082">
    <property type="entry name" value="Peptidase_S8"/>
    <property type="match status" value="1"/>
</dbReference>